<feature type="transmembrane region" description="Helical" evidence="7">
    <location>
        <begin position="139"/>
        <end position="157"/>
    </location>
</feature>
<name>A0A5E4LMD5_9ARCH</name>
<keyword evidence="6 7" id="KW-0472">Membrane</keyword>
<sequence length="322" mass="34499">MIGYLLIFLISLTASLVLTFFLIPRLLRAKMVGNDINKSNRPEIAEMGGIAIVAGTTGGILFAIFLHTFFGWTFDLTFMLAALITIHSIAFIGLVDDIVDIPQAVKALLPLVAAIPLIVVKAAGSTALTIPIIGTLDFGLLYILVLIPIGIAVASNLTNMLAGFNGMESGMGIVMFLAIAIISLLTGNNLMLIISLSMLGALLGFFWFNRYPSKVFPGDVGNLVIGGTLACTVIVGNTEGIGAILVIPYVIDFFIKALNKFPSKGWAGILKNGKLYAPDKPISFAQYVMKFSKGISEAKLALFFITLEVIFAIIAILLYARF</sequence>
<dbReference type="EMBL" id="CABMJJ010000007">
    <property type="protein sequence ID" value="VVC03210.1"/>
    <property type="molecule type" value="Genomic_DNA"/>
</dbReference>
<dbReference type="AlphaFoldDB" id="A0A5E4LMD5"/>
<dbReference type="Pfam" id="PF00953">
    <property type="entry name" value="Glycos_transf_4"/>
    <property type="match status" value="1"/>
</dbReference>
<evidence type="ECO:0000256" key="4">
    <source>
        <dbReference type="ARBA" id="ARBA00022692"/>
    </source>
</evidence>
<dbReference type="InterPro" id="IPR000715">
    <property type="entry name" value="Glycosyl_transferase_4"/>
</dbReference>
<feature type="transmembrane region" description="Helical" evidence="7">
    <location>
        <begin position="6"/>
        <end position="27"/>
    </location>
</feature>
<gene>
    <name evidence="8" type="primary">mraY</name>
    <name evidence="8" type="ORF">LFW2832_00230</name>
</gene>
<organism evidence="8 9">
    <name type="scientific">Candidatus Bilamarchaeum dharawalense</name>
    <dbReference type="NCBI Taxonomy" id="2885759"/>
    <lineage>
        <taxon>Archaea</taxon>
        <taxon>Candidatus Micrarchaeota</taxon>
        <taxon>Candidatus Micrarchaeia</taxon>
        <taxon>Candidatus Anstonellales</taxon>
        <taxon>Candidatus Bilamarchaeaceae</taxon>
        <taxon>Candidatus Bilamarchaeum</taxon>
    </lineage>
</organism>
<proteinExistence type="predicted"/>
<dbReference type="GO" id="GO:0005886">
    <property type="term" value="C:plasma membrane"/>
    <property type="evidence" value="ECO:0007669"/>
    <property type="project" value="UniProtKB-SubCell"/>
</dbReference>
<dbReference type="PANTHER" id="PTHR22926">
    <property type="entry name" value="PHOSPHO-N-ACETYLMURAMOYL-PENTAPEPTIDE-TRANSFERASE"/>
    <property type="match status" value="1"/>
</dbReference>
<dbReference type="GO" id="GO:0016780">
    <property type="term" value="F:phosphotransferase activity, for other substituted phosphate groups"/>
    <property type="evidence" value="ECO:0007669"/>
    <property type="project" value="InterPro"/>
</dbReference>
<dbReference type="Proteomes" id="UP000789941">
    <property type="component" value="Unassembled WGS sequence"/>
</dbReference>
<protein>
    <submittedName>
        <fullName evidence="8">Phospho-N-acetylmuramoyl-pentapeptide-transferase</fullName>
        <ecNumber evidence="8">2.7.8.13</ecNumber>
    </submittedName>
</protein>
<evidence type="ECO:0000313" key="8">
    <source>
        <dbReference type="EMBL" id="VVC03210.1"/>
    </source>
</evidence>
<feature type="transmembrane region" description="Helical" evidence="7">
    <location>
        <begin position="300"/>
        <end position="320"/>
    </location>
</feature>
<reference evidence="8 9" key="1">
    <citation type="submission" date="2019-08" db="EMBL/GenBank/DDBJ databases">
        <authorList>
            <person name="Vazquez-Campos X."/>
        </authorList>
    </citation>
    <scope>NUCLEOTIDE SEQUENCE [LARGE SCALE GENOMIC DNA]</scope>
    <source>
        <strain evidence="8">LFW-283_2</strain>
    </source>
</reference>
<accession>A0A5E4LMD5</accession>
<dbReference type="GO" id="GO:0071555">
    <property type="term" value="P:cell wall organization"/>
    <property type="evidence" value="ECO:0007669"/>
    <property type="project" value="TreeGrafter"/>
</dbReference>
<keyword evidence="5 7" id="KW-1133">Transmembrane helix</keyword>
<feature type="transmembrane region" description="Helical" evidence="7">
    <location>
        <begin position="191"/>
        <end position="208"/>
    </location>
</feature>
<evidence type="ECO:0000256" key="7">
    <source>
        <dbReference type="SAM" id="Phobius"/>
    </source>
</evidence>
<evidence type="ECO:0000256" key="3">
    <source>
        <dbReference type="ARBA" id="ARBA00022679"/>
    </source>
</evidence>
<feature type="transmembrane region" description="Helical" evidence="7">
    <location>
        <begin position="107"/>
        <end position="133"/>
    </location>
</feature>
<comment type="subcellular location">
    <subcellularLocation>
        <location evidence="1">Cell membrane</location>
        <topology evidence="1">Multi-pass membrane protein</topology>
    </subcellularLocation>
</comment>
<keyword evidence="2" id="KW-1003">Cell membrane</keyword>
<dbReference type="PANTHER" id="PTHR22926:SF3">
    <property type="entry name" value="UNDECAPRENYL-PHOSPHATE ALPHA-N-ACETYLGLUCOSAMINYL 1-PHOSPHATE TRANSFERASE"/>
    <property type="match status" value="1"/>
</dbReference>
<dbReference type="GO" id="GO:0044038">
    <property type="term" value="P:cell wall macromolecule biosynthetic process"/>
    <property type="evidence" value="ECO:0007669"/>
    <property type="project" value="TreeGrafter"/>
</dbReference>
<keyword evidence="4 7" id="KW-0812">Transmembrane</keyword>
<feature type="transmembrane region" description="Helical" evidence="7">
    <location>
        <begin position="169"/>
        <end position="185"/>
    </location>
</feature>
<feature type="transmembrane region" description="Helical" evidence="7">
    <location>
        <begin position="48"/>
        <end position="70"/>
    </location>
</feature>
<keyword evidence="3 8" id="KW-0808">Transferase</keyword>
<dbReference type="CDD" id="cd06856">
    <property type="entry name" value="GT_GPT_archaea"/>
    <property type="match status" value="1"/>
</dbReference>
<feature type="transmembrane region" description="Helical" evidence="7">
    <location>
        <begin position="76"/>
        <end position="95"/>
    </location>
</feature>
<evidence type="ECO:0000256" key="1">
    <source>
        <dbReference type="ARBA" id="ARBA00004651"/>
    </source>
</evidence>
<evidence type="ECO:0000256" key="5">
    <source>
        <dbReference type="ARBA" id="ARBA00022989"/>
    </source>
</evidence>
<evidence type="ECO:0000256" key="2">
    <source>
        <dbReference type="ARBA" id="ARBA00022475"/>
    </source>
</evidence>
<dbReference type="EC" id="2.7.8.13" evidence="8"/>
<evidence type="ECO:0000256" key="6">
    <source>
        <dbReference type="ARBA" id="ARBA00023136"/>
    </source>
</evidence>
<comment type="caution">
    <text evidence="8">The sequence shown here is derived from an EMBL/GenBank/DDBJ whole genome shotgun (WGS) entry which is preliminary data.</text>
</comment>
<evidence type="ECO:0000313" key="9">
    <source>
        <dbReference type="Proteomes" id="UP000789941"/>
    </source>
</evidence>